<evidence type="ECO:0000313" key="2">
    <source>
        <dbReference type="Proteomes" id="UP001057402"/>
    </source>
</evidence>
<reference evidence="2" key="1">
    <citation type="journal article" date="2023" name="Front. Plant Sci.">
        <title>Chromosomal-level genome assembly of Melastoma candidum provides insights into trichome evolution.</title>
        <authorList>
            <person name="Zhong Y."/>
            <person name="Wu W."/>
            <person name="Sun C."/>
            <person name="Zou P."/>
            <person name="Liu Y."/>
            <person name="Dai S."/>
            <person name="Zhou R."/>
        </authorList>
    </citation>
    <scope>NUCLEOTIDE SEQUENCE [LARGE SCALE GENOMIC DNA]</scope>
</reference>
<name>A0ACB9QXZ8_9MYRT</name>
<sequence>MQCREKLQEFLQQPHQQKAPARACGRCHDFWGQVLLLPMRILRTSGYFVGTIKEDITLRVCTIQGAVDFIFGGAQSIYEKCTISVLGEALGEGISGIITAQGRDNPYDASGFVFKDCKVVGSGTALLGRPWRAYARVVFYHTNLTSVVLPIGWDAWHFAGQENRVTFAEYGCYGLGQILRRG</sequence>
<organism evidence="1 2">
    <name type="scientific">Melastoma candidum</name>
    <dbReference type="NCBI Taxonomy" id="119954"/>
    <lineage>
        <taxon>Eukaryota</taxon>
        <taxon>Viridiplantae</taxon>
        <taxon>Streptophyta</taxon>
        <taxon>Embryophyta</taxon>
        <taxon>Tracheophyta</taxon>
        <taxon>Spermatophyta</taxon>
        <taxon>Magnoliopsida</taxon>
        <taxon>eudicotyledons</taxon>
        <taxon>Gunneridae</taxon>
        <taxon>Pentapetalae</taxon>
        <taxon>rosids</taxon>
        <taxon>malvids</taxon>
        <taxon>Myrtales</taxon>
        <taxon>Melastomataceae</taxon>
        <taxon>Melastomatoideae</taxon>
        <taxon>Melastomateae</taxon>
        <taxon>Melastoma</taxon>
    </lineage>
</organism>
<keyword evidence="2" id="KW-1185">Reference proteome</keyword>
<comment type="caution">
    <text evidence="1">The sequence shown here is derived from an EMBL/GenBank/DDBJ whole genome shotgun (WGS) entry which is preliminary data.</text>
</comment>
<proteinExistence type="predicted"/>
<protein>
    <submittedName>
        <fullName evidence="1">Uncharacterized protein</fullName>
    </submittedName>
</protein>
<dbReference type="EMBL" id="CM042884">
    <property type="protein sequence ID" value="KAI4370416.1"/>
    <property type="molecule type" value="Genomic_DNA"/>
</dbReference>
<dbReference type="Proteomes" id="UP001057402">
    <property type="component" value="Chromosome 5"/>
</dbReference>
<accession>A0ACB9QXZ8</accession>
<evidence type="ECO:0000313" key="1">
    <source>
        <dbReference type="EMBL" id="KAI4370416.1"/>
    </source>
</evidence>
<gene>
    <name evidence="1" type="ORF">MLD38_018770</name>
</gene>